<feature type="domain" description="Prepilin type IV endopeptidase peptidase" evidence="2">
    <location>
        <begin position="7"/>
        <end position="105"/>
    </location>
</feature>
<dbReference type="InterPro" id="IPR000045">
    <property type="entry name" value="Prepilin_IV_endopep_pep"/>
</dbReference>
<organism evidence="3 4">
    <name type="scientific">Paramixta manurensis</name>
    <dbReference type="NCBI Taxonomy" id="2740817"/>
    <lineage>
        <taxon>Bacteria</taxon>
        <taxon>Pseudomonadati</taxon>
        <taxon>Pseudomonadota</taxon>
        <taxon>Gammaproteobacteria</taxon>
        <taxon>Enterobacterales</taxon>
        <taxon>Erwiniaceae</taxon>
        <taxon>Paramixta</taxon>
    </lineage>
</organism>
<dbReference type="Gene3D" id="1.20.120.1220">
    <property type="match status" value="1"/>
</dbReference>
<keyword evidence="1" id="KW-0812">Transmembrane</keyword>
<dbReference type="EMBL" id="CP054212">
    <property type="protein sequence ID" value="QKJ88451.1"/>
    <property type="molecule type" value="Genomic_DNA"/>
</dbReference>
<feature type="transmembrane region" description="Helical" evidence="1">
    <location>
        <begin position="90"/>
        <end position="114"/>
    </location>
</feature>
<dbReference type="RefSeq" id="WP_173635308.1">
    <property type="nucleotide sequence ID" value="NZ_CP054212.1"/>
</dbReference>
<gene>
    <name evidence="3" type="ORF">PMPD1_3534</name>
</gene>
<evidence type="ECO:0000313" key="4">
    <source>
        <dbReference type="Proteomes" id="UP000505325"/>
    </source>
</evidence>
<accession>A0A6M8UHS9</accession>
<evidence type="ECO:0000313" key="3">
    <source>
        <dbReference type="EMBL" id="QKJ88451.1"/>
    </source>
</evidence>
<keyword evidence="1" id="KW-1133">Transmembrane helix</keyword>
<dbReference type="KEGG" id="pmak:PMPD1_3534"/>
<protein>
    <submittedName>
        <fullName evidence="3">Type IV prepilin peptidase</fullName>
    </submittedName>
</protein>
<evidence type="ECO:0000256" key="1">
    <source>
        <dbReference type="SAM" id="Phobius"/>
    </source>
</evidence>
<dbReference type="Pfam" id="PF01478">
    <property type="entry name" value="Peptidase_A24"/>
    <property type="match status" value="1"/>
</dbReference>
<keyword evidence="4" id="KW-1185">Reference proteome</keyword>
<feature type="transmembrane region" description="Helical" evidence="1">
    <location>
        <begin position="126"/>
        <end position="145"/>
    </location>
</feature>
<proteinExistence type="predicted"/>
<feature type="transmembrane region" description="Helical" evidence="1">
    <location>
        <begin position="28"/>
        <end position="45"/>
    </location>
</feature>
<evidence type="ECO:0000259" key="2">
    <source>
        <dbReference type="Pfam" id="PF01478"/>
    </source>
</evidence>
<dbReference type="GO" id="GO:0004190">
    <property type="term" value="F:aspartic-type endopeptidase activity"/>
    <property type="evidence" value="ECO:0007669"/>
    <property type="project" value="InterPro"/>
</dbReference>
<dbReference type="GO" id="GO:0016020">
    <property type="term" value="C:membrane"/>
    <property type="evidence" value="ECO:0007669"/>
    <property type="project" value="InterPro"/>
</dbReference>
<keyword evidence="1" id="KW-0472">Membrane</keyword>
<reference evidence="3 4" key="1">
    <citation type="submission" date="2020-06" db="EMBL/GenBank/DDBJ databases">
        <title>Genome sequence of Paramixta manurensis strain PD-1.</title>
        <authorList>
            <person name="Lee C.W."/>
            <person name="Kim J."/>
        </authorList>
    </citation>
    <scope>NUCLEOTIDE SEQUENCE [LARGE SCALE GENOMIC DNA]</scope>
    <source>
        <strain evidence="3 4">PD-1</strain>
    </source>
</reference>
<feature type="transmembrane region" description="Helical" evidence="1">
    <location>
        <begin position="52"/>
        <end position="70"/>
    </location>
</feature>
<dbReference type="AlphaFoldDB" id="A0A6M8UHS9"/>
<sequence length="147" mass="15417">MPLIVGLLCVLLGFVCYTDIRYRIIGNKTVLAVGVLAAALGYTTLGNITVVPALYILVIGFLLSVFNIMGAGDSKLLAALSLSLSRDGTLFFLFITSLAGLPIALIILCVRLAALGKSQSTRKKSVPYGVAIGLGYLATVVLLRVSV</sequence>
<dbReference type="Proteomes" id="UP000505325">
    <property type="component" value="Chromosome"/>
</dbReference>
<name>A0A6M8UHS9_9GAMM</name>